<accession>A0A2U1T753</accession>
<dbReference type="InterPro" id="IPR046348">
    <property type="entry name" value="SIS_dom_sf"/>
</dbReference>
<name>A0A2U1T753_9CORY</name>
<proteinExistence type="predicted"/>
<dbReference type="GO" id="GO:1901135">
    <property type="term" value="P:carbohydrate derivative metabolic process"/>
    <property type="evidence" value="ECO:0007669"/>
    <property type="project" value="InterPro"/>
</dbReference>
<dbReference type="RefSeq" id="WP_108431012.1">
    <property type="nucleotide sequence ID" value="NZ_CP026947.1"/>
</dbReference>
<evidence type="ECO:0000313" key="1">
    <source>
        <dbReference type="EMBL" id="PWC01834.1"/>
    </source>
</evidence>
<organism evidence="1 2">
    <name type="scientific">Corynebacterium yudongzhengii</name>
    <dbReference type="NCBI Taxonomy" id="2080740"/>
    <lineage>
        <taxon>Bacteria</taxon>
        <taxon>Bacillati</taxon>
        <taxon>Actinomycetota</taxon>
        <taxon>Actinomycetes</taxon>
        <taxon>Mycobacteriales</taxon>
        <taxon>Corynebacteriaceae</taxon>
        <taxon>Corynebacterium</taxon>
    </lineage>
</organism>
<protein>
    <submittedName>
        <fullName evidence="1">Uncharacterized protein</fullName>
    </submittedName>
</protein>
<dbReference type="GO" id="GO:0097367">
    <property type="term" value="F:carbohydrate derivative binding"/>
    <property type="evidence" value="ECO:0007669"/>
    <property type="project" value="InterPro"/>
</dbReference>
<comment type="caution">
    <text evidence="1">The sequence shown here is derived from an EMBL/GenBank/DDBJ whole genome shotgun (WGS) entry which is preliminary data.</text>
</comment>
<dbReference type="SUPFAM" id="SSF53697">
    <property type="entry name" value="SIS domain"/>
    <property type="match status" value="1"/>
</dbReference>
<dbReference type="AlphaFoldDB" id="A0A2U1T753"/>
<gene>
    <name evidence="1" type="ORF">DF222_05755</name>
</gene>
<sequence length="334" mass="35323">MTHPSDYDPEAVRFFDLAHEGAQIRSVAQIVDKLAPLAGNRPRSVIIYSPDHLARKSAELAVALAGPLNTPCVIVDKLPSYTGPLDVVVALTDRGDAPELARGLITAAGRGAEIICAPPARGPLLDDLPPTAFTVPALPTVAGFSPARVIATVTAVLDVLAGPDVPVAERISELAASIDEDIVRLSPERDATINPARGVRAFVDKHQVIHTAPPAGDPEHETGARAAELIAHLWSARGMASGYVDPADLPEVLNHNVTANTKDIFHDPYLDGPEEVIPLRILVWAARETDLTEAMAISADQATRRPFGRIDAALRLVIRALAATIYDAPTGDGA</sequence>
<dbReference type="KEGG" id="cyz:C3B44_02670"/>
<keyword evidence="2" id="KW-1185">Reference proteome</keyword>
<dbReference type="OrthoDB" id="4427542at2"/>
<dbReference type="Proteomes" id="UP000244989">
    <property type="component" value="Unassembled WGS sequence"/>
</dbReference>
<reference evidence="2" key="1">
    <citation type="submission" date="2018-04" db="EMBL/GenBank/DDBJ databases">
        <authorList>
            <person name="Liu S."/>
            <person name="Wang Z."/>
            <person name="Li J."/>
        </authorList>
    </citation>
    <scope>NUCLEOTIDE SEQUENCE [LARGE SCALE GENOMIC DNA]</scope>
    <source>
        <strain evidence="2">2189</strain>
    </source>
</reference>
<evidence type="ECO:0000313" key="2">
    <source>
        <dbReference type="Proteomes" id="UP000244989"/>
    </source>
</evidence>
<dbReference type="EMBL" id="QEEZ01000008">
    <property type="protein sequence ID" value="PWC01834.1"/>
    <property type="molecule type" value="Genomic_DNA"/>
</dbReference>